<proteinExistence type="predicted"/>
<evidence type="ECO:0000313" key="3">
    <source>
        <dbReference type="Proteomes" id="UP000239340"/>
    </source>
</evidence>
<dbReference type="AlphaFoldDB" id="A0A2L0HAW3"/>
<organism evidence="2 3">
    <name type="scientific">Rhizobium fredii</name>
    <name type="common">Sinorhizobium fredii</name>
    <dbReference type="NCBI Taxonomy" id="380"/>
    <lineage>
        <taxon>Bacteria</taxon>
        <taxon>Pseudomonadati</taxon>
        <taxon>Pseudomonadota</taxon>
        <taxon>Alphaproteobacteria</taxon>
        <taxon>Hyphomicrobiales</taxon>
        <taxon>Rhizobiaceae</taxon>
        <taxon>Sinorhizobium/Ensifer group</taxon>
        <taxon>Sinorhizobium</taxon>
    </lineage>
</organism>
<dbReference type="Gene3D" id="2.60.40.420">
    <property type="entry name" value="Cupredoxins - blue copper proteins"/>
    <property type="match status" value="1"/>
</dbReference>
<reference evidence="2 3" key="1">
    <citation type="submission" date="2017-10" db="EMBL/GenBank/DDBJ databases">
        <title>Analysis of the genome sequences of Rhizobium populations associated to common bean (phaseolus vulgaris).</title>
        <authorList>
            <person name="Bustos P."/>
            <person name="Santamaria R.I."/>
            <person name="Miranda-Sanchez F."/>
            <person name="Perez-Carrascal O."/>
            <person name="Juarez S."/>
            <person name="Lozano L."/>
            <person name="Martinez-Flores I."/>
            <person name="Vinuesa P."/>
            <person name="Martinez-Romero E."/>
            <person name="Cevallos M.A."/>
            <person name="Romero D."/>
            <person name="Davila G."/>
            <person name="Gonzalez V."/>
        </authorList>
    </citation>
    <scope>NUCLEOTIDE SEQUENCE [LARGE SCALE GENOMIC DNA]</scope>
    <source>
        <strain evidence="2 3">NXT3</strain>
        <plasmid evidence="3">Plasmid psfrenxt3a</plasmid>
    </source>
</reference>
<gene>
    <name evidence="2" type="ORF">NXT3_PA00365</name>
</gene>
<dbReference type="GO" id="GO:0005507">
    <property type="term" value="F:copper ion binding"/>
    <property type="evidence" value="ECO:0007669"/>
    <property type="project" value="InterPro"/>
</dbReference>
<dbReference type="SUPFAM" id="SSF49503">
    <property type="entry name" value="Cupredoxins"/>
    <property type="match status" value="1"/>
</dbReference>
<dbReference type="EMBL" id="CP024308">
    <property type="protein sequence ID" value="AUX78651.1"/>
    <property type="molecule type" value="Genomic_DNA"/>
</dbReference>
<accession>A0A2L0HAW3</accession>
<geneLocation type="plasmid" evidence="3">
    <name>psfrenxt3a</name>
</geneLocation>
<evidence type="ECO:0000259" key="1">
    <source>
        <dbReference type="Pfam" id="PF07732"/>
    </source>
</evidence>
<name>A0A2L0HAW3_RHIFR</name>
<feature type="domain" description="Plastocyanin-like" evidence="1">
    <location>
        <begin position="71"/>
        <end position="131"/>
    </location>
</feature>
<sequence length="184" mass="19567">MHRLPSKALRVITMNGRIECDYGIVAPELLRSGGGLLLAASLPAIGAQAAPPKDYRVVAGPARARLAGPEHPETDVWTYNGTVPGSLVRLRQGDSVRLVVEDGLDQETTVHWDGIRLANAMDGVPGLTQPPGHTAASTGAALHELGWETGNPVHRASDVQSRHRQPPAFDRLVRIALGDLFSVG</sequence>
<dbReference type="Pfam" id="PF07732">
    <property type="entry name" value="Cu-oxidase_3"/>
    <property type="match status" value="1"/>
</dbReference>
<protein>
    <submittedName>
        <fullName evidence="2">Multicopper oxidase protein</fullName>
    </submittedName>
</protein>
<evidence type="ECO:0000313" key="2">
    <source>
        <dbReference type="EMBL" id="AUX78651.1"/>
    </source>
</evidence>
<keyword evidence="2" id="KW-0614">Plasmid</keyword>
<dbReference type="Proteomes" id="UP000239340">
    <property type="component" value="Plasmid pSfreNXT3a"/>
</dbReference>
<dbReference type="InterPro" id="IPR011707">
    <property type="entry name" value="Cu-oxidase-like_N"/>
</dbReference>
<dbReference type="InterPro" id="IPR008972">
    <property type="entry name" value="Cupredoxin"/>
</dbReference>